<evidence type="ECO:0000313" key="8">
    <source>
        <dbReference type="Proteomes" id="UP000887540"/>
    </source>
</evidence>
<accession>A0A914D6B5</accession>
<dbReference type="GO" id="GO:0016020">
    <property type="term" value="C:membrane"/>
    <property type="evidence" value="ECO:0007669"/>
    <property type="project" value="UniProtKB-SubCell"/>
</dbReference>
<reference evidence="9" key="1">
    <citation type="submission" date="2022-11" db="UniProtKB">
        <authorList>
            <consortium name="WormBaseParasite"/>
        </authorList>
    </citation>
    <scope>IDENTIFICATION</scope>
</reference>
<feature type="transmembrane region" description="Helical" evidence="7">
    <location>
        <begin position="272"/>
        <end position="298"/>
    </location>
</feature>
<comment type="similarity">
    <text evidence="2">Belongs to the TMCO4 family.</text>
</comment>
<keyword evidence="4 7" id="KW-1133">Transmembrane helix</keyword>
<keyword evidence="5 7" id="KW-0472">Membrane</keyword>
<evidence type="ECO:0000256" key="7">
    <source>
        <dbReference type="SAM" id="Phobius"/>
    </source>
</evidence>
<dbReference type="AlphaFoldDB" id="A0A914D6B5"/>
<feature type="region of interest" description="Disordered" evidence="6">
    <location>
        <begin position="1"/>
        <end position="42"/>
    </location>
</feature>
<evidence type="ECO:0000256" key="6">
    <source>
        <dbReference type="SAM" id="MobiDB-lite"/>
    </source>
</evidence>
<dbReference type="InterPro" id="IPR029058">
    <property type="entry name" value="AB_hydrolase_fold"/>
</dbReference>
<sequence>MVHPMVQISEADSPTKSIASSASTSSLSGSLNDKNSNHKHSRSFPTLAISRSFNNGITEPCTPTLPAPIKSMKELSGLLRPSTRFAFSNLIVTLLRLDFYSTTDKYSSDFTNLALEILLKCSNFPEGTNRSLRAHLEIEGVTEDVAALIISIKEDPYIQAHGPIVLMVAFLKAIIETADYDSRYRVLLRHTAALLGILWDDFEEAEDTLTLSIIDEQYVESDTSRLAREKNAKRKKIKRYAMIGAATGLGGVLIGLTGGLAAPLVAGAATAIGLGSAAVIGTVAGSAIFGSTLGVAGAGLTGYKMKRRAGAIEEFVIESLTNELSLHVVLCVNGWIDNEASYAFQEPWVGLQMSREQYTLRYESSYLLELGKAMEYFMTMGLSIAVQQTLMQTILHGILTSIMWPMALVSAASVIDNPWNVCTVRAKAVGEELAEVLLARAHGKRPITLIGFSLGARVIYHCLMTMSQRSDCVGIIEDVVLLGAPVSASPKQWKQIAKVVGGRIINGYCNSDWLLRFLYRTMSVQASIAGTGPVDNKDEKKIVNFNLSHIVKGHLDYSKKLMEVLDSVGVKIDKTSIKLSNEAEQGEEASELVEKIALDDSDNKISS</sequence>
<dbReference type="InterPro" id="IPR007941">
    <property type="entry name" value="DUF726"/>
</dbReference>
<evidence type="ECO:0000256" key="1">
    <source>
        <dbReference type="ARBA" id="ARBA00004141"/>
    </source>
</evidence>
<organism evidence="8 9">
    <name type="scientific">Acrobeloides nanus</name>
    <dbReference type="NCBI Taxonomy" id="290746"/>
    <lineage>
        <taxon>Eukaryota</taxon>
        <taxon>Metazoa</taxon>
        <taxon>Ecdysozoa</taxon>
        <taxon>Nematoda</taxon>
        <taxon>Chromadorea</taxon>
        <taxon>Rhabditida</taxon>
        <taxon>Tylenchina</taxon>
        <taxon>Cephalobomorpha</taxon>
        <taxon>Cephaloboidea</taxon>
        <taxon>Cephalobidae</taxon>
        <taxon>Acrobeloides</taxon>
    </lineage>
</organism>
<evidence type="ECO:0000256" key="3">
    <source>
        <dbReference type="ARBA" id="ARBA00022692"/>
    </source>
</evidence>
<dbReference type="PANTHER" id="PTHR17920">
    <property type="entry name" value="TRANSMEMBRANE AND COILED-COIL DOMAIN-CONTAINING PROTEIN 4 TMCO4"/>
    <property type="match status" value="1"/>
</dbReference>
<evidence type="ECO:0000256" key="5">
    <source>
        <dbReference type="ARBA" id="ARBA00023136"/>
    </source>
</evidence>
<proteinExistence type="inferred from homology"/>
<name>A0A914D6B5_9BILA</name>
<comment type="subcellular location">
    <subcellularLocation>
        <location evidence="1">Membrane</location>
        <topology evidence="1">Multi-pass membrane protein</topology>
    </subcellularLocation>
</comment>
<evidence type="ECO:0000313" key="9">
    <source>
        <dbReference type="WBParaSite" id="ACRNAN_scaffold197.g15942.t1"/>
    </source>
</evidence>
<dbReference type="SUPFAM" id="SSF53474">
    <property type="entry name" value="alpha/beta-Hydrolases"/>
    <property type="match status" value="1"/>
</dbReference>
<dbReference type="Pfam" id="PF05277">
    <property type="entry name" value="DUF726"/>
    <property type="match status" value="1"/>
</dbReference>
<feature type="compositionally biased region" description="Low complexity" evidence="6">
    <location>
        <begin position="14"/>
        <end position="31"/>
    </location>
</feature>
<evidence type="ECO:0000256" key="2">
    <source>
        <dbReference type="ARBA" id="ARBA00009824"/>
    </source>
</evidence>
<dbReference type="WBParaSite" id="ACRNAN_scaffold197.g15942.t1">
    <property type="protein sequence ID" value="ACRNAN_scaffold197.g15942.t1"/>
    <property type="gene ID" value="ACRNAN_scaffold197.g15942"/>
</dbReference>
<keyword evidence="8" id="KW-1185">Reference proteome</keyword>
<feature type="transmembrane region" description="Helical" evidence="7">
    <location>
        <begin position="240"/>
        <end position="266"/>
    </location>
</feature>
<protein>
    <submittedName>
        <fullName evidence="9">Transmembrane and coiled-coil domain-containing protein 4</fullName>
    </submittedName>
</protein>
<keyword evidence="3 7" id="KW-0812">Transmembrane</keyword>
<dbReference type="PANTHER" id="PTHR17920:SF3">
    <property type="entry name" value="TRANSMEMBRANE AND COILED-COIL DOMAIN-CONTAINING PROTEIN 4"/>
    <property type="match status" value="1"/>
</dbReference>
<dbReference type="Proteomes" id="UP000887540">
    <property type="component" value="Unplaced"/>
</dbReference>
<evidence type="ECO:0000256" key="4">
    <source>
        <dbReference type="ARBA" id="ARBA00022989"/>
    </source>
</evidence>